<evidence type="ECO:0000256" key="2">
    <source>
        <dbReference type="SAM" id="SignalP"/>
    </source>
</evidence>
<dbReference type="EMBL" id="CP134494">
    <property type="protein sequence ID" value="WNF22491.1"/>
    <property type="molecule type" value="Genomic_DNA"/>
</dbReference>
<dbReference type="Proteomes" id="UP001303324">
    <property type="component" value="Chromosome"/>
</dbReference>
<reference evidence="3 4" key="1">
    <citation type="submission" date="2023-09" db="EMBL/GenBank/DDBJ databases">
        <title>Microbial mechanism of fulvic acid promoting antimony reduction mineralization in rice fields.</title>
        <authorList>
            <person name="Chen G."/>
            <person name="Lan J."/>
        </authorList>
    </citation>
    <scope>NUCLEOTIDE SEQUENCE [LARGE SCALE GENOMIC DNA]</scope>
    <source>
        <strain evidence="3 4">PS1</strain>
    </source>
</reference>
<protein>
    <submittedName>
        <fullName evidence="3">Polymorphic toxin type 44 domain-containing protein</fullName>
    </submittedName>
</protein>
<feature type="signal peptide" evidence="2">
    <location>
        <begin position="1"/>
        <end position="27"/>
    </location>
</feature>
<organism evidence="3 4">
    <name type="scientific">Mesobacillus jeotgali</name>
    <dbReference type="NCBI Taxonomy" id="129985"/>
    <lineage>
        <taxon>Bacteria</taxon>
        <taxon>Bacillati</taxon>
        <taxon>Bacillota</taxon>
        <taxon>Bacilli</taxon>
        <taxon>Bacillales</taxon>
        <taxon>Bacillaceae</taxon>
        <taxon>Mesobacillus</taxon>
    </lineage>
</organism>
<keyword evidence="2" id="KW-0732">Signal</keyword>
<keyword evidence="4" id="KW-1185">Reference proteome</keyword>
<gene>
    <name evidence="3" type="ORF">RH061_20410</name>
</gene>
<proteinExistence type="predicted"/>
<sequence length="302" mass="33743">MIKKIYSSIILITVLLFSLCLPSSTFANEIIETTNDLHELVVQNGMASLNESGQIVLDLEGIKTLNADEELVNAYIKEMEQLNWSVAEGFMEFDANFEVVAVTPEEVTEIVYQESLDNPEDRIIYESELSENDVLLTSPLKSTGGITTYAIADQPPYKNVKSLVLANRAELEKVYNTNKTLQKYGGANAFSATVGWWVGRVKPGGSWDYKVVSGYAPWYKEWRGLFFDGYRYVTSAYIGNYNYGYTGELLFTKSTLLAAGDGVSIITTFMSNIQKGQFKASLDGEDDKAPVRKGYDDAVRYE</sequence>
<feature type="compositionally biased region" description="Basic and acidic residues" evidence="1">
    <location>
        <begin position="287"/>
        <end position="302"/>
    </location>
</feature>
<evidence type="ECO:0000313" key="3">
    <source>
        <dbReference type="EMBL" id="WNF22491.1"/>
    </source>
</evidence>
<feature type="region of interest" description="Disordered" evidence="1">
    <location>
        <begin position="283"/>
        <end position="302"/>
    </location>
</feature>
<name>A0ABY9VI45_9BACI</name>
<evidence type="ECO:0000256" key="1">
    <source>
        <dbReference type="SAM" id="MobiDB-lite"/>
    </source>
</evidence>
<evidence type="ECO:0000313" key="4">
    <source>
        <dbReference type="Proteomes" id="UP001303324"/>
    </source>
</evidence>
<feature type="chain" id="PRO_5047195605" evidence="2">
    <location>
        <begin position="28"/>
        <end position="302"/>
    </location>
</feature>
<dbReference type="RefSeq" id="WP_311072622.1">
    <property type="nucleotide sequence ID" value="NZ_CP134494.1"/>
</dbReference>
<accession>A0ABY9VI45</accession>